<dbReference type="OrthoDB" id="7289984at2759"/>
<evidence type="ECO:0000313" key="4">
    <source>
        <dbReference type="EMBL" id="VDM63527.1"/>
    </source>
</evidence>
<gene>
    <name evidence="4" type="ORF">ACOC_LOCUS11942</name>
</gene>
<dbReference type="InterPro" id="IPR051468">
    <property type="entry name" value="Fungal_SecMetab_SDRs"/>
</dbReference>
<dbReference type="OMA" id="ITELFAW"/>
<reference evidence="4 5" key="2">
    <citation type="submission" date="2018-11" db="EMBL/GenBank/DDBJ databases">
        <authorList>
            <consortium name="Pathogen Informatics"/>
        </authorList>
    </citation>
    <scope>NUCLEOTIDE SEQUENCE [LARGE SCALE GENOMIC DNA]</scope>
    <source>
        <strain evidence="4 5">Costa Rica</strain>
    </source>
</reference>
<dbReference type="GO" id="GO:0005737">
    <property type="term" value="C:cytoplasm"/>
    <property type="evidence" value="ECO:0007669"/>
    <property type="project" value="TreeGrafter"/>
</dbReference>
<keyword evidence="1" id="KW-0521">NADP</keyword>
<comment type="similarity">
    <text evidence="3">Belongs to the short-chain dehydrogenases/reductases (SDR) family.</text>
</comment>
<dbReference type="SUPFAM" id="SSF51735">
    <property type="entry name" value="NAD(P)-binding Rossmann-fold domains"/>
    <property type="match status" value="1"/>
</dbReference>
<dbReference type="InterPro" id="IPR002347">
    <property type="entry name" value="SDR_fam"/>
</dbReference>
<dbReference type="PRINTS" id="PR00081">
    <property type="entry name" value="GDHRDH"/>
</dbReference>
<dbReference type="EMBL" id="UYYA01004836">
    <property type="protein sequence ID" value="VDM63527.1"/>
    <property type="molecule type" value="Genomic_DNA"/>
</dbReference>
<dbReference type="PRINTS" id="PR00080">
    <property type="entry name" value="SDRFAMILY"/>
</dbReference>
<dbReference type="CDD" id="cd05325">
    <property type="entry name" value="carb_red_sniffer_like_SDR_c"/>
    <property type="match status" value="1"/>
</dbReference>
<protein>
    <submittedName>
        <fullName evidence="6">Oxidoreductase</fullName>
    </submittedName>
</protein>
<name>A0A0R3PZF7_ANGCS</name>
<reference evidence="6" key="1">
    <citation type="submission" date="2016-04" db="UniProtKB">
        <authorList>
            <consortium name="WormBaseParasite"/>
        </authorList>
    </citation>
    <scope>IDENTIFICATION</scope>
</reference>
<dbReference type="Gene3D" id="3.40.50.720">
    <property type="entry name" value="NAD(P)-binding Rossmann-like Domain"/>
    <property type="match status" value="1"/>
</dbReference>
<proteinExistence type="inferred from homology"/>
<keyword evidence="5" id="KW-1185">Reference proteome</keyword>
<evidence type="ECO:0000313" key="5">
    <source>
        <dbReference type="Proteomes" id="UP000267027"/>
    </source>
</evidence>
<evidence type="ECO:0000256" key="1">
    <source>
        <dbReference type="ARBA" id="ARBA00022857"/>
    </source>
</evidence>
<keyword evidence="2" id="KW-0560">Oxidoreductase</keyword>
<dbReference type="PANTHER" id="PTHR43544">
    <property type="entry name" value="SHORT-CHAIN DEHYDROGENASE/REDUCTASE"/>
    <property type="match status" value="1"/>
</dbReference>
<organism evidence="6">
    <name type="scientific">Angiostrongylus costaricensis</name>
    <name type="common">Nematode worm</name>
    <dbReference type="NCBI Taxonomy" id="334426"/>
    <lineage>
        <taxon>Eukaryota</taxon>
        <taxon>Metazoa</taxon>
        <taxon>Ecdysozoa</taxon>
        <taxon>Nematoda</taxon>
        <taxon>Chromadorea</taxon>
        <taxon>Rhabditida</taxon>
        <taxon>Rhabditina</taxon>
        <taxon>Rhabditomorpha</taxon>
        <taxon>Strongyloidea</taxon>
        <taxon>Metastrongylidae</taxon>
        <taxon>Angiostrongylus</taxon>
    </lineage>
</organism>
<sequence length="254" mass="27200">MAFPTSVLITGTDRGIGLGLVKEFLKVPCVKLVIAGALNPDNAKGLNAITDSRLKILKMDVSCDRSIKEAYVEVEKLVGEAGLNVLLNNAAIFPPYFTTGAIDRQTLLDCLNVNTIGAVVTCQTFLPLLRKASSRGTGDHFGVDRAAIINISSFYGSVGKNEDGCSELGSLAYKISKSGLNQLGKTIAIDLADDKILVVQFCPGWVQTEMGNKCGRIGRLTVEESASALVGSMSRLQKQHSGGFFNRQLEVIPY</sequence>
<evidence type="ECO:0000256" key="3">
    <source>
        <dbReference type="RuleBase" id="RU000363"/>
    </source>
</evidence>
<dbReference type="PANTHER" id="PTHR43544:SF7">
    <property type="entry name" value="NADB-LER2"/>
    <property type="match status" value="1"/>
</dbReference>
<dbReference type="Pfam" id="PF00106">
    <property type="entry name" value="adh_short"/>
    <property type="match status" value="1"/>
</dbReference>
<dbReference type="InterPro" id="IPR036291">
    <property type="entry name" value="NAD(P)-bd_dom_sf"/>
</dbReference>
<evidence type="ECO:0000256" key="2">
    <source>
        <dbReference type="ARBA" id="ARBA00023002"/>
    </source>
</evidence>
<dbReference type="GO" id="GO:0016491">
    <property type="term" value="F:oxidoreductase activity"/>
    <property type="evidence" value="ECO:0007669"/>
    <property type="project" value="UniProtKB-KW"/>
</dbReference>
<evidence type="ECO:0000313" key="6">
    <source>
        <dbReference type="WBParaSite" id="ACOC_0001194101-mRNA-1"/>
    </source>
</evidence>
<dbReference type="WBParaSite" id="ACOC_0001194101-mRNA-1">
    <property type="protein sequence ID" value="ACOC_0001194101-mRNA-1"/>
    <property type="gene ID" value="ACOC_0001194101"/>
</dbReference>
<dbReference type="Proteomes" id="UP000267027">
    <property type="component" value="Unassembled WGS sequence"/>
</dbReference>
<accession>A0A0R3PZF7</accession>
<dbReference type="AlphaFoldDB" id="A0A0R3PZF7"/>